<feature type="domain" description="Tyr recombinase" evidence="5">
    <location>
        <begin position="212"/>
        <end position="397"/>
    </location>
</feature>
<dbReference type="InterPro" id="IPR002104">
    <property type="entry name" value="Integrase_catalytic"/>
</dbReference>
<dbReference type="RefSeq" id="WP_136410497.1">
    <property type="nucleotide sequence ID" value="NZ_CP039393.1"/>
</dbReference>
<keyword evidence="3" id="KW-0233">DNA recombination</keyword>
<dbReference type="PROSITE" id="PS51900">
    <property type="entry name" value="CB"/>
    <property type="match status" value="1"/>
</dbReference>
<dbReference type="GO" id="GO:0006310">
    <property type="term" value="P:DNA recombination"/>
    <property type="evidence" value="ECO:0007669"/>
    <property type="project" value="UniProtKB-KW"/>
</dbReference>
<sequence>MENTIIPTDSLIEVCEKAVETFQLATDVKSRFMRGIRVLSRHLQQDGVLNYKPEEGERYIVEIFEQNLSKYRKMQIIPAIRAVNAYLNGEATYTIPKAQRYVHKSYRFPGDIGTVAEQFINERTDEKHLSLNTVRQYKRVLSKFAVLMELRHRTLWDLSEADIVAFIGSTHNSDFDRLSILRFFMSYLYDNKITTTDLSHPLIGKSRRRPTKLPSYYEAHEIASIENAICKSGKKGLRDYAMILLASRLGLRSSDILDLKLSDIDWDANVLRIMQHKTRAPIELPLIPIVGNAIASYLRYGRPKSTLKNVFLTCNFPVRPLMEGTFREIVVEYMRRAGVGYDGKHHGPHSLRHSLASRMLKNGVAMPVISEALGHQSTDTTMSYLAIDNESLLLCANDVVLVKESFYTQKDKYFYG</sequence>
<evidence type="ECO:0000256" key="4">
    <source>
        <dbReference type="PROSITE-ProRule" id="PRU01248"/>
    </source>
</evidence>
<feature type="domain" description="Core-binding (CB)" evidence="6">
    <location>
        <begin position="110"/>
        <end position="189"/>
    </location>
</feature>
<reference evidence="7 9" key="1">
    <citation type="submission" date="2019-02" db="EMBL/GenBank/DDBJ databases">
        <title>Isolation and identification of novel species under the genus Muribaculum.</title>
        <authorList>
            <person name="Miyake S."/>
            <person name="Ding Y."/>
            <person name="Low A."/>
            <person name="Soh M."/>
            <person name="Seedorf H."/>
        </authorList>
    </citation>
    <scope>NUCLEOTIDE SEQUENCE [LARGE SCALE GENOMIC DNA]</scope>
    <source>
        <strain evidence="7 9">TLL-A4</strain>
    </source>
</reference>
<dbReference type="Gene3D" id="1.10.150.130">
    <property type="match status" value="1"/>
</dbReference>
<dbReference type="AlphaFoldDB" id="A0A4P7VNY7"/>
<protein>
    <recommendedName>
        <fullName evidence="10">Integrase</fullName>
    </recommendedName>
</protein>
<dbReference type="Proteomes" id="UP000297031">
    <property type="component" value="Chromosome"/>
</dbReference>
<dbReference type="PANTHER" id="PTHR30349">
    <property type="entry name" value="PHAGE INTEGRASE-RELATED"/>
    <property type="match status" value="1"/>
</dbReference>
<dbReference type="InterPro" id="IPR044068">
    <property type="entry name" value="CB"/>
</dbReference>
<dbReference type="Gene3D" id="1.10.443.10">
    <property type="entry name" value="Intergrase catalytic core"/>
    <property type="match status" value="1"/>
</dbReference>
<proteinExistence type="predicted"/>
<dbReference type="OrthoDB" id="9785687at2"/>
<dbReference type="GO" id="GO:0015074">
    <property type="term" value="P:DNA integration"/>
    <property type="evidence" value="ECO:0007669"/>
    <property type="project" value="UniProtKB-KW"/>
</dbReference>
<organism evidence="7 9">
    <name type="scientific">Muribaculum gordoncarteri</name>
    <dbReference type="NCBI Taxonomy" id="2530390"/>
    <lineage>
        <taxon>Bacteria</taxon>
        <taxon>Pseudomonadati</taxon>
        <taxon>Bacteroidota</taxon>
        <taxon>Bacteroidia</taxon>
        <taxon>Bacteroidales</taxon>
        <taxon>Muribaculaceae</taxon>
        <taxon>Muribaculum</taxon>
    </lineage>
</organism>
<keyword evidence="2 4" id="KW-0238">DNA-binding</keyword>
<evidence type="ECO:0000313" key="8">
    <source>
        <dbReference type="EMBL" id="QCD36947.1"/>
    </source>
</evidence>
<gene>
    <name evidence="7" type="ORF">E7746_08170</name>
    <name evidence="8" type="ORF">E7746_14205</name>
</gene>
<dbReference type="InterPro" id="IPR013762">
    <property type="entry name" value="Integrase-like_cat_sf"/>
</dbReference>
<dbReference type="EMBL" id="CP039393">
    <property type="protein sequence ID" value="QCD35855.1"/>
    <property type="molecule type" value="Genomic_DNA"/>
</dbReference>
<dbReference type="EMBL" id="CP039393">
    <property type="protein sequence ID" value="QCD36947.1"/>
    <property type="molecule type" value="Genomic_DNA"/>
</dbReference>
<dbReference type="CDD" id="cd01188">
    <property type="entry name" value="INT_RitA_C_like"/>
    <property type="match status" value="1"/>
</dbReference>
<dbReference type="PROSITE" id="PS51898">
    <property type="entry name" value="TYR_RECOMBINASE"/>
    <property type="match status" value="1"/>
</dbReference>
<keyword evidence="1" id="KW-0229">DNA integration</keyword>
<dbReference type="InterPro" id="IPR010998">
    <property type="entry name" value="Integrase_recombinase_N"/>
</dbReference>
<evidence type="ECO:0000259" key="5">
    <source>
        <dbReference type="PROSITE" id="PS51898"/>
    </source>
</evidence>
<evidence type="ECO:0000256" key="3">
    <source>
        <dbReference type="ARBA" id="ARBA00023172"/>
    </source>
</evidence>
<dbReference type="InterPro" id="IPR050090">
    <property type="entry name" value="Tyrosine_recombinase_XerCD"/>
</dbReference>
<evidence type="ECO:0000313" key="7">
    <source>
        <dbReference type="EMBL" id="QCD35855.1"/>
    </source>
</evidence>
<evidence type="ECO:0008006" key="10">
    <source>
        <dbReference type="Google" id="ProtNLM"/>
    </source>
</evidence>
<dbReference type="Pfam" id="PF02899">
    <property type="entry name" value="Phage_int_SAM_1"/>
    <property type="match status" value="1"/>
</dbReference>
<name>A0A4P7VNY7_9BACT</name>
<dbReference type="InterPro" id="IPR011010">
    <property type="entry name" value="DNA_brk_join_enz"/>
</dbReference>
<dbReference type="PANTHER" id="PTHR30349:SF90">
    <property type="entry name" value="TYROSINE RECOMBINASE XERD"/>
    <property type="match status" value="1"/>
</dbReference>
<dbReference type="SUPFAM" id="SSF56349">
    <property type="entry name" value="DNA breaking-rejoining enzymes"/>
    <property type="match status" value="1"/>
</dbReference>
<dbReference type="KEGG" id="mgod:E7746_14205"/>
<evidence type="ECO:0000256" key="1">
    <source>
        <dbReference type="ARBA" id="ARBA00022908"/>
    </source>
</evidence>
<dbReference type="GO" id="GO:0003677">
    <property type="term" value="F:DNA binding"/>
    <property type="evidence" value="ECO:0007669"/>
    <property type="project" value="UniProtKB-UniRule"/>
</dbReference>
<dbReference type="Pfam" id="PF00589">
    <property type="entry name" value="Phage_integrase"/>
    <property type="match status" value="1"/>
</dbReference>
<evidence type="ECO:0000256" key="2">
    <source>
        <dbReference type="ARBA" id="ARBA00023125"/>
    </source>
</evidence>
<evidence type="ECO:0000259" key="6">
    <source>
        <dbReference type="PROSITE" id="PS51900"/>
    </source>
</evidence>
<evidence type="ECO:0000313" key="9">
    <source>
        <dbReference type="Proteomes" id="UP000297031"/>
    </source>
</evidence>
<accession>A0A4P7VNY7</accession>
<dbReference type="InterPro" id="IPR004107">
    <property type="entry name" value="Integrase_SAM-like_N"/>
</dbReference>
<keyword evidence="9" id="KW-1185">Reference proteome</keyword>
<dbReference type="KEGG" id="mgod:E7746_08170"/>